<dbReference type="OrthoDB" id="566010at2759"/>
<dbReference type="SUPFAM" id="SSF103511">
    <property type="entry name" value="Chlorophyll a-b binding protein"/>
    <property type="match status" value="1"/>
</dbReference>
<evidence type="ECO:0000256" key="5">
    <source>
        <dbReference type="SAM" id="MobiDB-lite"/>
    </source>
</evidence>
<dbReference type="Proteomes" id="UP000613740">
    <property type="component" value="Unassembled WGS sequence"/>
</dbReference>
<comment type="subcellular location">
    <subcellularLocation>
        <location evidence="1">Membrane</location>
        <topology evidence="1">Multi-pass membrane protein</topology>
    </subcellularLocation>
</comment>
<feature type="compositionally biased region" description="Low complexity" evidence="5">
    <location>
        <begin position="1"/>
        <end position="31"/>
    </location>
</feature>
<keyword evidence="7" id="KW-1185">Reference proteome</keyword>
<comment type="caution">
    <text evidence="6">The sequence shown here is derived from an EMBL/GenBank/DDBJ whole genome shotgun (WGS) entry which is preliminary data.</text>
</comment>
<gene>
    <name evidence="6" type="ORF">HYH02_015235</name>
</gene>
<sequence>MQMLASSSRSAIRASRPTGSSRSSVVVRATAEAPVVEKKDRKLGPLERGGTLSGDAAAGKDAGEKARAMATGVTVKPATILQIVDGRFRDDRWIDGRWDLSQFKSAKTGEVDWDLVIDAEVARRKLLEDNPIPSINEEPVNFDTSEIPWWAWVKRFHLPEAEKLNGRAAMMGYVLAAFVDAISGAGLIEQQESFLGKLALHLCVFAILLVRTTSDLDKYKGLIDEATFYDKQWNATWDGVRRPSEAADQ</sequence>
<keyword evidence="3" id="KW-1133">Transmembrane helix</keyword>
<feature type="compositionally biased region" description="Basic and acidic residues" evidence="5">
    <location>
        <begin position="35"/>
        <end position="45"/>
    </location>
</feature>
<organism evidence="6 7">
    <name type="scientific">Chlamydomonas schloesseri</name>
    <dbReference type="NCBI Taxonomy" id="2026947"/>
    <lineage>
        <taxon>Eukaryota</taxon>
        <taxon>Viridiplantae</taxon>
        <taxon>Chlorophyta</taxon>
        <taxon>core chlorophytes</taxon>
        <taxon>Chlorophyceae</taxon>
        <taxon>CS clade</taxon>
        <taxon>Chlamydomonadales</taxon>
        <taxon>Chlamydomonadaceae</taxon>
        <taxon>Chlamydomonas</taxon>
    </lineage>
</organism>
<evidence type="ECO:0000256" key="2">
    <source>
        <dbReference type="ARBA" id="ARBA00022692"/>
    </source>
</evidence>
<dbReference type="GO" id="GO:0016020">
    <property type="term" value="C:membrane"/>
    <property type="evidence" value="ECO:0007669"/>
    <property type="project" value="UniProtKB-SubCell"/>
</dbReference>
<evidence type="ECO:0000256" key="4">
    <source>
        <dbReference type="ARBA" id="ARBA00023136"/>
    </source>
</evidence>
<dbReference type="PANTHER" id="PTHR14154">
    <property type="entry name" value="UPF0041 BRAIN PROTEIN 44-RELATED"/>
    <property type="match status" value="1"/>
</dbReference>
<dbReference type="EMBL" id="JAEHOD010000130">
    <property type="protein sequence ID" value="KAG2424054.1"/>
    <property type="molecule type" value="Genomic_DNA"/>
</dbReference>
<evidence type="ECO:0008006" key="8">
    <source>
        <dbReference type="Google" id="ProtNLM"/>
    </source>
</evidence>
<evidence type="ECO:0000313" key="7">
    <source>
        <dbReference type="Proteomes" id="UP000613740"/>
    </source>
</evidence>
<protein>
    <recommendedName>
        <fullName evidence="8">Low molecular mass early light-induced protein</fullName>
    </recommendedName>
</protein>
<evidence type="ECO:0000256" key="3">
    <source>
        <dbReference type="ARBA" id="ARBA00022989"/>
    </source>
</evidence>
<reference evidence="6" key="1">
    <citation type="journal article" date="2020" name="bioRxiv">
        <title>Comparative genomics of Chlamydomonas.</title>
        <authorList>
            <person name="Craig R.J."/>
            <person name="Hasan A.R."/>
            <person name="Ness R.W."/>
            <person name="Keightley P.D."/>
        </authorList>
    </citation>
    <scope>NUCLEOTIDE SEQUENCE</scope>
    <source>
        <strain evidence="6">CCAP 11/173</strain>
    </source>
</reference>
<evidence type="ECO:0000313" key="6">
    <source>
        <dbReference type="EMBL" id="KAG2424054.1"/>
    </source>
</evidence>
<proteinExistence type="predicted"/>
<name>A0A835SKK9_9CHLO</name>
<accession>A0A835SKK9</accession>
<evidence type="ECO:0000256" key="1">
    <source>
        <dbReference type="ARBA" id="ARBA00004141"/>
    </source>
</evidence>
<keyword evidence="4" id="KW-0472">Membrane</keyword>
<feature type="region of interest" description="Disordered" evidence="5">
    <location>
        <begin position="1"/>
        <end position="60"/>
    </location>
</feature>
<keyword evidence="2" id="KW-0812">Transmembrane</keyword>
<dbReference type="AlphaFoldDB" id="A0A835SKK9"/>